<evidence type="ECO:0000313" key="2">
    <source>
        <dbReference type="Proteomes" id="UP000299102"/>
    </source>
</evidence>
<keyword evidence="2" id="KW-1185">Reference proteome</keyword>
<dbReference type="GO" id="GO:0007218">
    <property type="term" value="P:neuropeptide signaling pathway"/>
    <property type="evidence" value="ECO:0007669"/>
    <property type="project" value="UniProtKB-KW"/>
</dbReference>
<keyword evidence="1" id="KW-0675">Receptor</keyword>
<dbReference type="OrthoDB" id="5962705at2759"/>
<dbReference type="EMBL" id="BGZK01000272">
    <property type="protein sequence ID" value="GBP33362.1"/>
    <property type="molecule type" value="Genomic_DNA"/>
</dbReference>
<dbReference type="STRING" id="151549.A0A4C1V503"/>
<organism evidence="1 2">
    <name type="scientific">Eumeta variegata</name>
    <name type="common">Bagworm moth</name>
    <name type="synonym">Eumeta japonica</name>
    <dbReference type="NCBI Taxonomy" id="151549"/>
    <lineage>
        <taxon>Eukaryota</taxon>
        <taxon>Metazoa</taxon>
        <taxon>Ecdysozoa</taxon>
        <taxon>Arthropoda</taxon>
        <taxon>Hexapoda</taxon>
        <taxon>Insecta</taxon>
        <taxon>Pterygota</taxon>
        <taxon>Neoptera</taxon>
        <taxon>Endopterygota</taxon>
        <taxon>Lepidoptera</taxon>
        <taxon>Glossata</taxon>
        <taxon>Ditrysia</taxon>
        <taxon>Tineoidea</taxon>
        <taxon>Psychidae</taxon>
        <taxon>Oiketicinae</taxon>
        <taxon>Eumeta</taxon>
    </lineage>
</organism>
<protein>
    <submittedName>
        <fullName evidence="1">Neuropeptides capa receptor</fullName>
    </submittedName>
</protein>
<accession>A0A4C1V503</accession>
<sequence length="141" mass="15803">MAQSLPHRPTLCYTRCPIPTQDAGNALVTLRGSQVSMGSSDNILFGLPNDLSVYWHQYPYSLGVVFCKLRALISEANMVTTWSAANVTAETKLNHKFRAVSLLGQCGELKLEVPNFEIEKLKEDMASEWIPPYTAYCLQKY</sequence>
<name>A0A4C1V503_EUMVA</name>
<comment type="caution">
    <text evidence="1">The sequence shown here is derived from an EMBL/GenBank/DDBJ whole genome shotgun (WGS) entry which is preliminary data.</text>
</comment>
<reference evidence="1 2" key="1">
    <citation type="journal article" date="2019" name="Commun. Biol.">
        <title>The bagworm genome reveals a unique fibroin gene that provides high tensile strength.</title>
        <authorList>
            <person name="Kono N."/>
            <person name="Nakamura H."/>
            <person name="Ohtoshi R."/>
            <person name="Tomita M."/>
            <person name="Numata K."/>
            <person name="Arakawa K."/>
        </authorList>
    </citation>
    <scope>NUCLEOTIDE SEQUENCE [LARGE SCALE GENOMIC DNA]</scope>
</reference>
<dbReference type="Proteomes" id="UP000299102">
    <property type="component" value="Unassembled WGS sequence"/>
</dbReference>
<gene>
    <name evidence="1" type="primary">CapaR</name>
    <name evidence="1" type="ORF">EVAR_30952_1</name>
</gene>
<proteinExistence type="predicted"/>
<keyword evidence="1" id="KW-0527">Neuropeptide</keyword>
<dbReference type="AlphaFoldDB" id="A0A4C1V503"/>
<evidence type="ECO:0000313" key="1">
    <source>
        <dbReference type="EMBL" id="GBP33362.1"/>
    </source>
</evidence>